<proteinExistence type="predicted"/>
<accession>L8WLY6</accession>
<gene>
    <name evidence="1" type="ORF">AG1IA_08612</name>
</gene>
<sequence>MLVQILTYLHTPCTSYTQVFKRHTNVLLGKAGLVLLARGSSHIVQQVKSFLLLYISTGLFVLFRALPSESSSKCVELCFCFLDIDTALVAGVLLVDFRHLDIFRRSTRGNHRICFGGSRGRPLLVASVEIRHGGVINVLSMFPAHTLNALRIIWNDSSQPLGVSSESSYRA</sequence>
<comment type="caution">
    <text evidence="1">The sequence shown here is derived from an EMBL/GenBank/DDBJ whole genome shotgun (WGS) entry which is preliminary data.</text>
</comment>
<evidence type="ECO:0000313" key="2">
    <source>
        <dbReference type="Proteomes" id="UP000011668"/>
    </source>
</evidence>
<dbReference type="EMBL" id="AFRT01002695">
    <property type="protein sequence ID" value="ELU37349.1"/>
    <property type="molecule type" value="Genomic_DNA"/>
</dbReference>
<organism evidence="1 2">
    <name type="scientific">Thanatephorus cucumeris (strain AG1-IA)</name>
    <name type="common">Rice sheath blight fungus</name>
    <name type="synonym">Rhizoctonia solani</name>
    <dbReference type="NCBI Taxonomy" id="983506"/>
    <lineage>
        <taxon>Eukaryota</taxon>
        <taxon>Fungi</taxon>
        <taxon>Dikarya</taxon>
        <taxon>Basidiomycota</taxon>
        <taxon>Agaricomycotina</taxon>
        <taxon>Agaricomycetes</taxon>
        <taxon>Cantharellales</taxon>
        <taxon>Ceratobasidiaceae</taxon>
        <taxon>Rhizoctonia</taxon>
        <taxon>Rhizoctonia solani AG-1</taxon>
    </lineage>
</organism>
<keyword evidence="2" id="KW-1185">Reference proteome</keyword>
<protein>
    <submittedName>
        <fullName evidence="1">Uncharacterized protein</fullName>
    </submittedName>
</protein>
<reference evidence="1 2" key="1">
    <citation type="journal article" date="2013" name="Nat. Commun.">
        <title>The evolution and pathogenic mechanisms of the rice sheath blight pathogen.</title>
        <authorList>
            <person name="Zheng A."/>
            <person name="Lin R."/>
            <person name="Xu L."/>
            <person name="Qin P."/>
            <person name="Tang C."/>
            <person name="Ai P."/>
            <person name="Zhang D."/>
            <person name="Liu Y."/>
            <person name="Sun Z."/>
            <person name="Feng H."/>
            <person name="Wang Y."/>
            <person name="Chen Y."/>
            <person name="Liang X."/>
            <person name="Fu R."/>
            <person name="Li Q."/>
            <person name="Zhang J."/>
            <person name="Yu X."/>
            <person name="Xie Z."/>
            <person name="Ding L."/>
            <person name="Guan P."/>
            <person name="Tang J."/>
            <person name="Liang Y."/>
            <person name="Wang S."/>
            <person name="Deng Q."/>
            <person name="Li S."/>
            <person name="Zhu J."/>
            <person name="Wang L."/>
            <person name="Liu H."/>
            <person name="Li P."/>
        </authorList>
    </citation>
    <scope>NUCLEOTIDE SEQUENCE [LARGE SCALE GENOMIC DNA]</scope>
    <source>
        <strain evidence="2">AG-1 IA</strain>
    </source>
</reference>
<dbReference type="Proteomes" id="UP000011668">
    <property type="component" value="Unassembled WGS sequence"/>
</dbReference>
<evidence type="ECO:0000313" key="1">
    <source>
        <dbReference type="EMBL" id="ELU37349.1"/>
    </source>
</evidence>
<name>L8WLY6_THACA</name>
<dbReference type="AlphaFoldDB" id="L8WLY6"/>
<dbReference type="HOGENOM" id="CLU_1563937_0_0_1"/>